<feature type="domain" description="Fanconi Anaemia group E protein C-terminal" evidence="2">
    <location>
        <begin position="231"/>
        <end position="489"/>
    </location>
</feature>
<reference evidence="3 4" key="1">
    <citation type="submission" date="2024-11" db="EMBL/GenBank/DDBJ databases">
        <title>Chromosome-level genome assembly of the freshwater bivalve Anodonta woodiana.</title>
        <authorList>
            <person name="Chen X."/>
        </authorList>
    </citation>
    <scope>NUCLEOTIDE SEQUENCE [LARGE SCALE GENOMIC DNA]</scope>
    <source>
        <strain evidence="3">MN2024</strain>
        <tissue evidence="3">Gills</tissue>
    </source>
</reference>
<feature type="region of interest" description="Disordered" evidence="1">
    <location>
        <begin position="199"/>
        <end position="220"/>
    </location>
</feature>
<evidence type="ECO:0000313" key="4">
    <source>
        <dbReference type="Proteomes" id="UP001634394"/>
    </source>
</evidence>
<dbReference type="AlphaFoldDB" id="A0ABD3U2D0"/>
<dbReference type="Proteomes" id="UP001634394">
    <property type="component" value="Unassembled WGS sequence"/>
</dbReference>
<dbReference type="EMBL" id="JBJQND010000017">
    <property type="protein sequence ID" value="KAL3843150.1"/>
    <property type="molecule type" value="Genomic_DNA"/>
</dbReference>
<evidence type="ECO:0000313" key="3">
    <source>
        <dbReference type="EMBL" id="KAL3843150.1"/>
    </source>
</evidence>
<dbReference type="Gene3D" id="1.25.40.480">
    <property type="match status" value="1"/>
</dbReference>
<comment type="caution">
    <text evidence="3">The sequence shown here is derived from an EMBL/GenBank/DDBJ whole genome shotgun (WGS) entry which is preliminary data.</text>
</comment>
<sequence>MSDNVLTRLPPSWMGLFEALGKLEHPEELAHLWYMEAMESHYGHHPVWGQLLRNLAIEDPVIQGIQLTFKPRFLLLSPDLQRLFLCFLLQHISSILDCDLHHFVCRIQQAVDQSSEIRELLGKLSKSFCVELVVTNKNYPDVNTTDKHPRSFCPHLVNSEQNSEQSNWDSVPMETDQLLESENYEKDREIEEDVIIVVDDDEEEQSSSSEKGLRPVDVKSGSMIEEEEAYESISLPPDIHQRIIHLRERLLCETEPPSSQSSQASNEMEVFITCSVEQVDEICKTLDTSSLSEIAVQYICQKLISMSDSLSYNKCVHLLSNVLYPKIHDLTQTASRLLASVVMATAEKFPKQLIDSVLVPVIADEPGSHEADLICRVIKESQTDEQRRYFMQRLRNKTVKMNENFLSVLQMIIDTKTEINEEILSWIVTLLTNSATEYSKNLKYGKVVLAVVNKYGMNLSQTDLSNLSVLIDKHDTFLKKTIGTTLKKLKTGKA</sequence>
<evidence type="ECO:0000259" key="2">
    <source>
        <dbReference type="Pfam" id="PF11510"/>
    </source>
</evidence>
<organism evidence="3 4">
    <name type="scientific">Sinanodonta woodiana</name>
    <name type="common">Chinese pond mussel</name>
    <name type="synonym">Anodonta woodiana</name>
    <dbReference type="NCBI Taxonomy" id="1069815"/>
    <lineage>
        <taxon>Eukaryota</taxon>
        <taxon>Metazoa</taxon>
        <taxon>Spiralia</taxon>
        <taxon>Lophotrochozoa</taxon>
        <taxon>Mollusca</taxon>
        <taxon>Bivalvia</taxon>
        <taxon>Autobranchia</taxon>
        <taxon>Heteroconchia</taxon>
        <taxon>Palaeoheterodonta</taxon>
        <taxon>Unionida</taxon>
        <taxon>Unionoidea</taxon>
        <taxon>Unionidae</taxon>
        <taxon>Unioninae</taxon>
        <taxon>Sinanodonta</taxon>
    </lineage>
</organism>
<protein>
    <recommendedName>
        <fullName evidence="2">Fanconi Anaemia group E protein C-terminal domain-containing protein</fullName>
    </recommendedName>
</protein>
<keyword evidence="4" id="KW-1185">Reference proteome</keyword>
<gene>
    <name evidence="3" type="ORF">ACJMK2_021101</name>
</gene>
<dbReference type="PANTHER" id="PTHR32094">
    <property type="entry name" value="FANCONI ANEMIA GROUP E PROTEIN"/>
    <property type="match status" value="1"/>
</dbReference>
<dbReference type="PANTHER" id="PTHR32094:SF5">
    <property type="entry name" value="FANCONI ANEMIA GROUP E PROTEIN"/>
    <property type="match status" value="1"/>
</dbReference>
<accession>A0ABD3U2D0</accession>
<dbReference type="InterPro" id="IPR021025">
    <property type="entry name" value="Fanconi_anaemia_gr_E_prot_C"/>
</dbReference>
<dbReference type="InterPro" id="IPR039685">
    <property type="entry name" value="FANCE"/>
</dbReference>
<name>A0ABD3U2D0_SINWO</name>
<dbReference type="Pfam" id="PF11510">
    <property type="entry name" value="FA_FANCE"/>
    <property type="match status" value="1"/>
</dbReference>
<evidence type="ECO:0000256" key="1">
    <source>
        <dbReference type="SAM" id="MobiDB-lite"/>
    </source>
</evidence>
<proteinExistence type="predicted"/>